<dbReference type="GO" id="GO:0005524">
    <property type="term" value="F:ATP binding"/>
    <property type="evidence" value="ECO:0007669"/>
    <property type="project" value="InterPro"/>
</dbReference>
<dbReference type="GO" id="GO:0019136">
    <property type="term" value="F:deoxynucleoside kinase activity"/>
    <property type="evidence" value="ECO:0007669"/>
    <property type="project" value="InterPro"/>
</dbReference>
<evidence type="ECO:0000259" key="1">
    <source>
        <dbReference type="Pfam" id="PF01712"/>
    </source>
</evidence>
<sequence>MATRLPLKDNDLPRYVAVEGPIGAGKTTLATRLAETFKYPLLLEPASDNPFLDRFYREGRKHALPTQLFFLLHRADQVTKLAGPDLVGPTVISDFLIEKDRLFAELTLDQNELALYEQIYKNLMLDPPAPDLVIYLQAPISVLLDRIRERGIASEQYIDGDYLSTLSDAYTDFFHFYDQAPLLIVNAGEADFSHNDSHFDALLEQVIQMNGVRQYFNPHPTLI</sequence>
<dbReference type="PANTHER" id="PTHR10513">
    <property type="entry name" value="DEOXYNUCLEOSIDE KINASE"/>
    <property type="match status" value="1"/>
</dbReference>
<protein>
    <recommendedName>
        <fullName evidence="1">Deoxynucleoside kinase domain-containing protein</fullName>
    </recommendedName>
</protein>
<dbReference type="InterPro" id="IPR050566">
    <property type="entry name" value="Deoxyribonucleoside_kinase"/>
</dbReference>
<dbReference type="EMBL" id="UINC01003559">
    <property type="protein sequence ID" value="SVA07381.1"/>
    <property type="molecule type" value="Genomic_DNA"/>
</dbReference>
<name>A0A381SVR4_9ZZZZ</name>
<dbReference type="CDD" id="cd01673">
    <property type="entry name" value="dNK"/>
    <property type="match status" value="1"/>
</dbReference>
<gene>
    <name evidence="2" type="ORF">METZ01_LOCUS60235</name>
</gene>
<feature type="domain" description="Deoxynucleoside kinase" evidence="1">
    <location>
        <begin position="17"/>
        <end position="206"/>
    </location>
</feature>
<evidence type="ECO:0000313" key="2">
    <source>
        <dbReference type="EMBL" id="SVA07381.1"/>
    </source>
</evidence>
<dbReference type="InterPro" id="IPR031314">
    <property type="entry name" value="DNK_dom"/>
</dbReference>
<organism evidence="2">
    <name type="scientific">marine metagenome</name>
    <dbReference type="NCBI Taxonomy" id="408172"/>
    <lineage>
        <taxon>unclassified sequences</taxon>
        <taxon>metagenomes</taxon>
        <taxon>ecological metagenomes</taxon>
    </lineage>
</organism>
<dbReference type="PANTHER" id="PTHR10513:SF46">
    <property type="entry name" value="DEOXYGUANOSINE KINASE"/>
    <property type="match status" value="1"/>
</dbReference>
<dbReference type="PIRSF" id="PIRSF000705">
    <property type="entry name" value="DNK"/>
    <property type="match status" value="1"/>
</dbReference>
<dbReference type="SUPFAM" id="SSF52540">
    <property type="entry name" value="P-loop containing nucleoside triphosphate hydrolases"/>
    <property type="match status" value="1"/>
</dbReference>
<dbReference type="InterPro" id="IPR027417">
    <property type="entry name" value="P-loop_NTPase"/>
</dbReference>
<dbReference type="InterPro" id="IPR002624">
    <property type="entry name" value="DCK/DGK"/>
</dbReference>
<dbReference type="Pfam" id="PF01712">
    <property type="entry name" value="dNK"/>
    <property type="match status" value="1"/>
</dbReference>
<proteinExistence type="predicted"/>
<reference evidence="2" key="1">
    <citation type="submission" date="2018-05" db="EMBL/GenBank/DDBJ databases">
        <authorList>
            <person name="Lanie J.A."/>
            <person name="Ng W.-L."/>
            <person name="Kazmierczak K.M."/>
            <person name="Andrzejewski T.M."/>
            <person name="Davidsen T.M."/>
            <person name="Wayne K.J."/>
            <person name="Tettelin H."/>
            <person name="Glass J.I."/>
            <person name="Rusch D."/>
            <person name="Podicherti R."/>
            <person name="Tsui H.-C.T."/>
            <person name="Winkler M.E."/>
        </authorList>
    </citation>
    <scope>NUCLEOTIDE SEQUENCE</scope>
</reference>
<dbReference type="GO" id="GO:0005737">
    <property type="term" value="C:cytoplasm"/>
    <property type="evidence" value="ECO:0007669"/>
    <property type="project" value="TreeGrafter"/>
</dbReference>
<dbReference type="AlphaFoldDB" id="A0A381SVR4"/>
<accession>A0A381SVR4</accession>
<dbReference type="Gene3D" id="3.40.50.300">
    <property type="entry name" value="P-loop containing nucleotide triphosphate hydrolases"/>
    <property type="match status" value="1"/>
</dbReference>